<evidence type="ECO:0000256" key="1">
    <source>
        <dbReference type="ARBA" id="ARBA00001917"/>
    </source>
</evidence>
<evidence type="ECO:0000313" key="9">
    <source>
        <dbReference type="Proteomes" id="UP000184522"/>
    </source>
</evidence>
<keyword evidence="4" id="KW-0288">FMN</keyword>
<proteinExistence type="inferred from homology"/>
<evidence type="ECO:0000256" key="6">
    <source>
        <dbReference type="ARBA" id="ARBA00023002"/>
    </source>
</evidence>
<reference evidence="9" key="1">
    <citation type="submission" date="2016-11" db="EMBL/GenBank/DDBJ databases">
        <authorList>
            <person name="Varghese N."/>
            <person name="Submissions S."/>
        </authorList>
    </citation>
    <scope>NUCLEOTIDE SEQUENCE [LARGE SCALE GENOMIC DNA]</scope>
    <source>
        <strain evidence="9">DSM 25330</strain>
    </source>
</reference>
<evidence type="ECO:0000256" key="4">
    <source>
        <dbReference type="ARBA" id="ARBA00022643"/>
    </source>
</evidence>
<keyword evidence="6" id="KW-0560">Oxidoreductase</keyword>
<evidence type="ECO:0000313" key="8">
    <source>
        <dbReference type="EMBL" id="SHH66338.1"/>
    </source>
</evidence>
<dbReference type="GO" id="GO:0016491">
    <property type="term" value="F:oxidoreductase activity"/>
    <property type="evidence" value="ECO:0007669"/>
    <property type="project" value="UniProtKB-KW"/>
</dbReference>
<name>A0A1M5UU36_9FLAO</name>
<dbReference type="RefSeq" id="WP_073087105.1">
    <property type="nucleotide sequence ID" value="NZ_FQWS01000002.1"/>
</dbReference>
<keyword evidence="3" id="KW-0285">Flavoprotein</keyword>
<comment type="cofactor">
    <cofactor evidence="1">
        <name>FMN</name>
        <dbReference type="ChEBI" id="CHEBI:58210"/>
    </cofactor>
</comment>
<dbReference type="Proteomes" id="UP000184522">
    <property type="component" value="Unassembled WGS sequence"/>
</dbReference>
<comment type="similarity">
    <text evidence="2">Belongs to the nitroreductase family.</text>
</comment>
<sequence length="209" mass="23800">MNVIKQLKWRYATKKFDTQAILSDSKLDILKEAFNLTALSYGLQTLKLVIVADKPKREALVEHSFGQRQVADASHLLVLCIQDEINQNDVNEHFENIVDIRNTPKTILEPFKNQLNSTIETMPKDKKEDWAIRQAYIALGNLMTVCAIEEIDSCPMEGFNPEAFDQSLQLDKKGLKSVLLLPVGKRAKDDMFAELKKVRKPLSETVIEL</sequence>
<evidence type="ECO:0000259" key="7">
    <source>
        <dbReference type="Pfam" id="PF00881"/>
    </source>
</evidence>
<dbReference type="Pfam" id="PF00881">
    <property type="entry name" value="Nitroreductase"/>
    <property type="match status" value="1"/>
</dbReference>
<dbReference type="CDD" id="cd02149">
    <property type="entry name" value="NfsB-like"/>
    <property type="match status" value="1"/>
</dbReference>
<keyword evidence="5" id="KW-0521">NADP</keyword>
<accession>A0A1M5UU36</accession>
<dbReference type="SUPFAM" id="SSF55469">
    <property type="entry name" value="FMN-dependent nitroreductase-like"/>
    <property type="match status" value="1"/>
</dbReference>
<dbReference type="STRING" id="1089305.SAMN05444148_2599"/>
<keyword evidence="9" id="KW-1185">Reference proteome</keyword>
<organism evidence="8 9">
    <name type="scientific">Winogradskyella jejuensis</name>
    <dbReference type="NCBI Taxonomy" id="1089305"/>
    <lineage>
        <taxon>Bacteria</taxon>
        <taxon>Pseudomonadati</taxon>
        <taxon>Bacteroidota</taxon>
        <taxon>Flavobacteriia</taxon>
        <taxon>Flavobacteriales</taxon>
        <taxon>Flavobacteriaceae</taxon>
        <taxon>Winogradskyella</taxon>
    </lineage>
</organism>
<evidence type="ECO:0000256" key="3">
    <source>
        <dbReference type="ARBA" id="ARBA00022630"/>
    </source>
</evidence>
<evidence type="ECO:0000256" key="5">
    <source>
        <dbReference type="ARBA" id="ARBA00022857"/>
    </source>
</evidence>
<dbReference type="AlphaFoldDB" id="A0A1M5UU36"/>
<gene>
    <name evidence="8" type="ORF">SAMN05444148_2599</name>
</gene>
<dbReference type="EMBL" id="FQWS01000002">
    <property type="protein sequence ID" value="SHH66338.1"/>
    <property type="molecule type" value="Genomic_DNA"/>
</dbReference>
<dbReference type="PANTHER" id="PTHR43673:SF2">
    <property type="entry name" value="NITROREDUCTASE"/>
    <property type="match status" value="1"/>
</dbReference>
<feature type="domain" description="Nitroreductase" evidence="7">
    <location>
        <begin position="7"/>
        <end position="185"/>
    </location>
</feature>
<dbReference type="InterPro" id="IPR000415">
    <property type="entry name" value="Nitroreductase-like"/>
</dbReference>
<dbReference type="InterPro" id="IPR029479">
    <property type="entry name" value="Nitroreductase"/>
</dbReference>
<evidence type="ECO:0000256" key="2">
    <source>
        <dbReference type="ARBA" id="ARBA00007118"/>
    </source>
</evidence>
<dbReference type="Gene3D" id="3.40.109.10">
    <property type="entry name" value="NADH Oxidase"/>
    <property type="match status" value="1"/>
</dbReference>
<dbReference type="OrthoDB" id="9809288at2"/>
<protein>
    <submittedName>
        <fullName evidence="8">Nitroreductase</fullName>
    </submittedName>
</protein>
<dbReference type="InterPro" id="IPR033878">
    <property type="entry name" value="NfsB-like"/>
</dbReference>
<dbReference type="PANTHER" id="PTHR43673">
    <property type="entry name" value="NAD(P)H NITROREDUCTASE YDGI-RELATED"/>
    <property type="match status" value="1"/>
</dbReference>